<sequence length="43" mass="4670">MRQPETLFSGCRNPAATNLAARCKPSNPSIFKRPTPSEHSTAV</sequence>
<organism evidence="2 3">
    <name type="scientific">Kingella oralis ATCC 51147</name>
    <dbReference type="NCBI Taxonomy" id="629741"/>
    <lineage>
        <taxon>Bacteria</taxon>
        <taxon>Pseudomonadati</taxon>
        <taxon>Pseudomonadota</taxon>
        <taxon>Betaproteobacteria</taxon>
        <taxon>Neisseriales</taxon>
        <taxon>Neisseriaceae</taxon>
        <taxon>Kingella</taxon>
    </lineage>
</organism>
<dbReference type="AlphaFoldDB" id="C4GEC6"/>
<keyword evidence="3" id="KW-1185">Reference proteome</keyword>
<dbReference type="Proteomes" id="UP000003009">
    <property type="component" value="Unassembled WGS sequence"/>
</dbReference>
<evidence type="ECO:0000313" key="2">
    <source>
        <dbReference type="EMBL" id="EEP69536.1"/>
    </source>
</evidence>
<dbReference type="STRING" id="629741.GCWU000324_00008"/>
<evidence type="ECO:0000313" key="3">
    <source>
        <dbReference type="Proteomes" id="UP000003009"/>
    </source>
</evidence>
<accession>C4GEC6</accession>
<protein>
    <submittedName>
        <fullName evidence="2">Uncharacterized protein</fullName>
    </submittedName>
</protein>
<reference evidence="2" key="1">
    <citation type="submission" date="2009-04" db="EMBL/GenBank/DDBJ databases">
        <authorList>
            <person name="Weinstock G."/>
            <person name="Sodergren E."/>
            <person name="Clifton S."/>
            <person name="Fulton L."/>
            <person name="Fulton B."/>
            <person name="Courtney L."/>
            <person name="Fronick C."/>
            <person name="Harrison M."/>
            <person name="Strong C."/>
            <person name="Farmer C."/>
            <person name="Delahaunty K."/>
            <person name="Markovic C."/>
            <person name="Hall O."/>
            <person name="Minx P."/>
            <person name="Tomlinson C."/>
            <person name="Mitreva M."/>
            <person name="Nelson J."/>
            <person name="Hou S."/>
            <person name="Wollam A."/>
            <person name="Pepin K.H."/>
            <person name="Johnson M."/>
            <person name="Bhonagiri V."/>
            <person name="Nash W.E."/>
            <person name="Warren W."/>
            <person name="Chinwalla A."/>
            <person name="Mardis E.R."/>
            <person name="Wilson R.K."/>
        </authorList>
    </citation>
    <scope>NUCLEOTIDE SEQUENCE [LARGE SCALE GENOMIC DNA]</scope>
    <source>
        <strain evidence="2">ATCC 51147</strain>
    </source>
</reference>
<feature type="region of interest" description="Disordered" evidence="1">
    <location>
        <begin position="19"/>
        <end position="43"/>
    </location>
</feature>
<comment type="caution">
    <text evidence="2">The sequence shown here is derived from an EMBL/GenBank/DDBJ whole genome shotgun (WGS) entry which is preliminary data.</text>
</comment>
<evidence type="ECO:0000256" key="1">
    <source>
        <dbReference type="SAM" id="MobiDB-lite"/>
    </source>
</evidence>
<proteinExistence type="predicted"/>
<dbReference type="HOGENOM" id="CLU_3234776_0_0_4"/>
<name>C4GEC6_9NEIS</name>
<dbReference type="EMBL" id="ACJW02000001">
    <property type="protein sequence ID" value="EEP69536.1"/>
    <property type="molecule type" value="Genomic_DNA"/>
</dbReference>
<gene>
    <name evidence="2" type="ORF">GCWU000324_00008</name>
</gene>